<name>A0A317C8W9_9GAMM</name>
<reference evidence="3 4" key="1">
    <citation type="submission" date="2018-05" db="EMBL/GenBank/DDBJ databases">
        <title>Leucothrix arctica sp. nov., isolated from Arctic seawater.</title>
        <authorList>
            <person name="Choi A."/>
            <person name="Baek K."/>
        </authorList>
    </citation>
    <scope>NUCLEOTIDE SEQUENCE [LARGE SCALE GENOMIC DNA]</scope>
    <source>
        <strain evidence="3 4">JCM 18388</strain>
    </source>
</reference>
<dbReference type="AlphaFoldDB" id="A0A317C8W9"/>
<keyword evidence="1" id="KW-0472">Membrane</keyword>
<evidence type="ECO:0000313" key="3">
    <source>
        <dbReference type="EMBL" id="PWQ95115.1"/>
    </source>
</evidence>
<evidence type="ECO:0000313" key="4">
    <source>
        <dbReference type="Proteomes" id="UP000245539"/>
    </source>
</evidence>
<gene>
    <name evidence="3" type="ORF">DKW60_15445</name>
</gene>
<dbReference type="OrthoDB" id="9809788at2"/>
<accession>A0A317C8W9</accession>
<keyword evidence="1" id="KW-1133">Transmembrane helix</keyword>
<dbReference type="Pfam" id="PF06904">
    <property type="entry name" value="Extensin-like_C"/>
    <property type="match status" value="1"/>
</dbReference>
<proteinExistence type="predicted"/>
<protein>
    <submittedName>
        <fullName evidence="3">Extensin</fullName>
    </submittedName>
</protein>
<keyword evidence="1" id="KW-0812">Transmembrane</keyword>
<dbReference type="RefSeq" id="WP_109838561.1">
    <property type="nucleotide sequence ID" value="NZ_QGKM01000047.1"/>
</dbReference>
<feature type="domain" description="Extensin-like C-terminal" evidence="2">
    <location>
        <begin position="67"/>
        <end position="233"/>
    </location>
</feature>
<evidence type="ECO:0000259" key="2">
    <source>
        <dbReference type="Pfam" id="PF06904"/>
    </source>
</evidence>
<dbReference type="Proteomes" id="UP000245539">
    <property type="component" value="Unassembled WGS sequence"/>
</dbReference>
<organism evidence="3 4">
    <name type="scientific">Leucothrix pacifica</name>
    <dbReference type="NCBI Taxonomy" id="1247513"/>
    <lineage>
        <taxon>Bacteria</taxon>
        <taxon>Pseudomonadati</taxon>
        <taxon>Pseudomonadota</taxon>
        <taxon>Gammaproteobacteria</taxon>
        <taxon>Thiotrichales</taxon>
        <taxon>Thiotrichaceae</taxon>
        <taxon>Leucothrix</taxon>
    </lineage>
</organism>
<dbReference type="EMBL" id="QGKM01000047">
    <property type="protein sequence ID" value="PWQ95115.1"/>
    <property type="molecule type" value="Genomic_DNA"/>
</dbReference>
<dbReference type="InterPro" id="IPR009683">
    <property type="entry name" value="Extensin-like_C"/>
</dbReference>
<comment type="caution">
    <text evidence="3">The sequence shown here is derived from an EMBL/GenBank/DDBJ whole genome shotgun (WGS) entry which is preliminary data.</text>
</comment>
<evidence type="ECO:0000256" key="1">
    <source>
        <dbReference type="SAM" id="Phobius"/>
    </source>
</evidence>
<keyword evidence="4" id="KW-1185">Reference proteome</keyword>
<sequence length="234" mass="25831">MALRNSAKTLIYLLFMGLVTVFVHQLLIHPNTPLPRAWNPTKPLLISDYATAITPFKLTGAVAQKSSCLTALGTGSVRFTALSDLEVSDNCGIENRVKLSRVGSAALSPVETSCPVTLRTAMWEQYSLQPAAKAHLGAGIKEILHYSSYNCRRIRGSSNRWSTHASGEAIDVAGFVLTDGRTITLLKDWDKEPDFFNAIKQGACQWFKTVLGPDYNRLHRDHFHLQSVGRGTCR</sequence>
<feature type="transmembrane region" description="Helical" evidence="1">
    <location>
        <begin position="9"/>
        <end position="27"/>
    </location>
</feature>